<sequence>MISVIALLALMAVDDPATEIDGCEIDILASFDETDRGAMKEYYELIQEKSEALRSSDKGFGWEIGYTTASTEMTFTYYANYPCAEATRDILSAFLETNNSLNQNPKLSINAEQKPWPID</sequence>
<organism evidence="1 3">
    <name type="scientific">Aquisalinus luteolus</name>
    <dbReference type="NCBI Taxonomy" id="1566827"/>
    <lineage>
        <taxon>Bacteria</taxon>
        <taxon>Pseudomonadati</taxon>
        <taxon>Pseudomonadota</taxon>
        <taxon>Alphaproteobacteria</taxon>
        <taxon>Parvularculales</taxon>
        <taxon>Parvularculaceae</taxon>
        <taxon>Aquisalinus</taxon>
    </lineage>
</organism>
<evidence type="ECO:0000313" key="1">
    <source>
        <dbReference type="EMBL" id="GGI00337.1"/>
    </source>
</evidence>
<reference evidence="2 4" key="2">
    <citation type="submission" date="2020-02" db="EMBL/GenBank/DDBJ databases">
        <title>Genome sequence of Parvularcula flava strain NH6-79.</title>
        <authorList>
            <person name="Abdul Karim M.H."/>
            <person name="Lam M.Q."/>
            <person name="Chen S.J."/>
            <person name="Yahya A."/>
            <person name="Shahir S."/>
            <person name="Shamsir M.S."/>
            <person name="Chong C.S."/>
        </authorList>
    </citation>
    <scope>NUCLEOTIDE SEQUENCE [LARGE SCALE GENOMIC DNA]</scope>
    <source>
        <strain evidence="2 4">NH6-79</strain>
    </source>
</reference>
<evidence type="ECO:0000313" key="4">
    <source>
        <dbReference type="Proteomes" id="UP000818603"/>
    </source>
</evidence>
<proteinExistence type="predicted"/>
<dbReference type="EMBL" id="VCJR02000003">
    <property type="protein sequence ID" value="NHK29091.1"/>
    <property type="molecule type" value="Genomic_DNA"/>
</dbReference>
<name>A0A8J3ES92_9PROT</name>
<evidence type="ECO:0000313" key="3">
    <source>
        <dbReference type="Proteomes" id="UP000621856"/>
    </source>
</evidence>
<reference evidence="1" key="1">
    <citation type="journal article" date="2014" name="Int. J. Syst. Evol. Microbiol.">
        <title>Complete genome sequence of Corynebacterium casei LMG S-19264T (=DSM 44701T), isolated from a smear-ripened cheese.</title>
        <authorList>
            <consortium name="US DOE Joint Genome Institute (JGI-PGF)"/>
            <person name="Walter F."/>
            <person name="Albersmeier A."/>
            <person name="Kalinowski J."/>
            <person name="Ruckert C."/>
        </authorList>
    </citation>
    <scope>NUCLEOTIDE SEQUENCE</scope>
    <source>
        <strain evidence="1">CGMCC 1.14984</strain>
    </source>
</reference>
<comment type="caution">
    <text evidence="1">The sequence shown here is derived from an EMBL/GenBank/DDBJ whole genome shotgun (WGS) entry which is preliminary data.</text>
</comment>
<dbReference type="RefSeq" id="WP_155141773.1">
    <property type="nucleotide sequence ID" value="NZ_BMGZ01000003.1"/>
</dbReference>
<dbReference type="EMBL" id="BMGZ01000003">
    <property type="protein sequence ID" value="GGI00337.1"/>
    <property type="molecule type" value="Genomic_DNA"/>
</dbReference>
<dbReference type="AlphaFoldDB" id="A0A8J3ES92"/>
<dbReference type="Proteomes" id="UP000621856">
    <property type="component" value="Unassembled WGS sequence"/>
</dbReference>
<accession>A0A8J3ES92</accession>
<reference evidence="1" key="3">
    <citation type="submission" date="2020-09" db="EMBL/GenBank/DDBJ databases">
        <authorList>
            <person name="Sun Q."/>
            <person name="Zhou Y."/>
        </authorList>
    </citation>
    <scope>NUCLEOTIDE SEQUENCE</scope>
    <source>
        <strain evidence="1">CGMCC 1.14984</strain>
    </source>
</reference>
<evidence type="ECO:0000313" key="2">
    <source>
        <dbReference type="EMBL" id="NHK29091.1"/>
    </source>
</evidence>
<gene>
    <name evidence="2" type="ORF">FF098_014305</name>
    <name evidence="1" type="ORF">GCM10011355_28390</name>
</gene>
<dbReference type="Proteomes" id="UP000818603">
    <property type="component" value="Unassembled WGS sequence"/>
</dbReference>
<protein>
    <submittedName>
        <fullName evidence="1">Uncharacterized protein</fullName>
    </submittedName>
</protein>
<keyword evidence="4" id="KW-1185">Reference proteome</keyword>